<gene>
    <name evidence="2" type="ORF">D9615_009832</name>
</gene>
<feature type="region of interest" description="Disordered" evidence="1">
    <location>
        <begin position="41"/>
        <end position="80"/>
    </location>
</feature>
<feature type="compositionally biased region" description="Pro residues" evidence="1">
    <location>
        <begin position="48"/>
        <end position="68"/>
    </location>
</feature>
<evidence type="ECO:0000313" key="2">
    <source>
        <dbReference type="EMBL" id="KAF5372681.1"/>
    </source>
</evidence>
<sequence>MVRGQPFRYGRPSALTRASTQILPPLLLVPALTSTTITITPSTAINKPLPPPPASTSAPRPCPRPCTRPHPCDEGASPGTRARALDRWQPFPGPGMFELRAAGAVVA</sequence>
<dbReference type="EMBL" id="JAACJP010000042">
    <property type="protein sequence ID" value="KAF5372681.1"/>
    <property type="molecule type" value="Genomic_DNA"/>
</dbReference>
<dbReference type="Proteomes" id="UP000565441">
    <property type="component" value="Unassembled WGS sequence"/>
</dbReference>
<proteinExistence type="predicted"/>
<accession>A0A8H5LX79</accession>
<reference evidence="2 3" key="1">
    <citation type="journal article" date="2020" name="ISME J.">
        <title>Uncovering the hidden diversity of litter-decomposition mechanisms in mushroom-forming fungi.</title>
        <authorList>
            <person name="Floudas D."/>
            <person name="Bentzer J."/>
            <person name="Ahren D."/>
            <person name="Johansson T."/>
            <person name="Persson P."/>
            <person name="Tunlid A."/>
        </authorList>
    </citation>
    <scope>NUCLEOTIDE SEQUENCE [LARGE SCALE GENOMIC DNA]</scope>
    <source>
        <strain evidence="2 3">CBS 661.87</strain>
    </source>
</reference>
<evidence type="ECO:0000313" key="3">
    <source>
        <dbReference type="Proteomes" id="UP000565441"/>
    </source>
</evidence>
<dbReference type="AlphaFoldDB" id="A0A8H5LX79"/>
<comment type="caution">
    <text evidence="2">The sequence shown here is derived from an EMBL/GenBank/DDBJ whole genome shotgun (WGS) entry which is preliminary data.</text>
</comment>
<evidence type="ECO:0000256" key="1">
    <source>
        <dbReference type="SAM" id="MobiDB-lite"/>
    </source>
</evidence>
<keyword evidence="3" id="KW-1185">Reference proteome</keyword>
<organism evidence="2 3">
    <name type="scientific">Tricholomella constricta</name>
    <dbReference type="NCBI Taxonomy" id="117010"/>
    <lineage>
        <taxon>Eukaryota</taxon>
        <taxon>Fungi</taxon>
        <taxon>Dikarya</taxon>
        <taxon>Basidiomycota</taxon>
        <taxon>Agaricomycotina</taxon>
        <taxon>Agaricomycetes</taxon>
        <taxon>Agaricomycetidae</taxon>
        <taxon>Agaricales</taxon>
        <taxon>Tricholomatineae</taxon>
        <taxon>Lyophyllaceae</taxon>
        <taxon>Tricholomella</taxon>
    </lineage>
</organism>
<protein>
    <submittedName>
        <fullName evidence="2">Uncharacterized protein</fullName>
    </submittedName>
</protein>
<name>A0A8H5LX79_9AGAR</name>